<dbReference type="Gene3D" id="3.40.630.30">
    <property type="match status" value="1"/>
</dbReference>
<evidence type="ECO:0000313" key="5">
    <source>
        <dbReference type="Proteomes" id="UP000284557"/>
    </source>
</evidence>
<dbReference type="AlphaFoldDB" id="A0ABD7HQ50"/>
<name>A0ABD7HQ50_9MYCO</name>
<protein>
    <recommendedName>
        <fullName evidence="6">N-acetyltransferase domain-containing protein</fullName>
    </recommendedName>
</protein>
<evidence type="ECO:0000256" key="1">
    <source>
        <dbReference type="ARBA" id="ARBA00022649"/>
    </source>
</evidence>
<sequence length="124" mass="13292">MEGVVGFFALASHEVRGVDITNSDRAGLRIVPATLLARMGLSTHLRGDGLGAELLVEALRYAVVASGAVGSRLLVVDAKNEALAEWYQRMDFKRSKSDTLRLYMTMSTARRAVDTLAELAGPGA</sequence>
<accession>A0ABD7HQ50</accession>
<reference evidence="4 5" key="1">
    <citation type="submission" date="2018-08" db="EMBL/GenBank/DDBJ databases">
        <title>Linezolid Resistance in Mycobacterium abscessus: MIC Distribution and Comprehensive Investigation of Resistance Mechanisms.</title>
        <authorList>
            <person name="Ye M."/>
            <person name="Xu L."/>
            <person name="Zou Y."/>
            <person name="Li B."/>
            <person name="Guo Q."/>
            <person name="Zhang Y."/>
            <person name="Zhan M."/>
            <person name="Xu B."/>
            <person name="Yu F."/>
            <person name="Zhang Z."/>
            <person name="Chu H."/>
        </authorList>
    </citation>
    <scope>NUCLEOTIDE SEQUENCE [LARGE SCALE GENOMIC DNA]</scope>
    <source>
        <strain evidence="4 5">G143</strain>
    </source>
</reference>
<keyword evidence="2" id="KW-0808">Transferase</keyword>
<evidence type="ECO:0000256" key="3">
    <source>
        <dbReference type="ARBA" id="ARBA00023315"/>
    </source>
</evidence>
<comment type="caution">
    <text evidence="4">The sequence shown here is derived from an EMBL/GenBank/DDBJ whole genome shotgun (WGS) entry which is preliminary data.</text>
</comment>
<dbReference type="SUPFAM" id="SSF55729">
    <property type="entry name" value="Acyl-CoA N-acyltransferases (Nat)"/>
    <property type="match status" value="1"/>
</dbReference>
<dbReference type="PANTHER" id="PTHR36449:SF1">
    <property type="entry name" value="ACETYLTRANSFERASE"/>
    <property type="match status" value="1"/>
</dbReference>
<dbReference type="InterPro" id="IPR016181">
    <property type="entry name" value="Acyl_CoA_acyltransferase"/>
</dbReference>
<dbReference type="EMBL" id="QXBN01000007">
    <property type="protein sequence ID" value="RIT39816.1"/>
    <property type="molecule type" value="Genomic_DNA"/>
</dbReference>
<dbReference type="GO" id="GO:0016746">
    <property type="term" value="F:acyltransferase activity"/>
    <property type="evidence" value="ECO:0007669"/>
    <property type="project" value="UniProtKB-KW"/>
</dbReference>
<evidence type="ECO:0008006" key="6">
    <source>
        <dbReference type="Google" id="ProtNLM"/>
    </source>
</evidence>
<dbReference type="Proteomes" id="UP000284557">
    <property type="component" value="Unassembled WGS sequence"/>
</dbReference>
<dbReference type="PANTHER" id="PTHR36449">
    <property type="entry name" value="ACETYLTRANSFERASE-RELATED"/>
    <property type="match status" value="1"/>
</dbReference>
<keyword evidence="1" id="KW-1277">Toxin-antitoxin system</keyword>
<gene>
    <name evidence="4" type="ORF">D2E76_11135</name>
</gene>
<evidence type="ECO:0000256" key="2">
    <source>
        <dbReference type="ARBA" id="ARBA00022679"/>
    </source>
</evidence>
<organism evidence="4 5">
    <name type="scientific">Mycobacteroides abscessus</name>
    <dbReference type="NCBI Taxonomy" id="36809"/>
    <lineage>
        <taxon>Bacteria</taxon>
        <taxon>Bacillati</taxon>
        <taxon>Actinomycetota</taxon>
        <taxon>Actinomycetes</taxon>
        <taxon>Mycobacteriales</taxon>
        <taxon>Mycobacteriaceae</taxon>
        <taxon>Mycobacteroides</taxon>
    </lineage>
</organism>
<proteinExistence type="predicted"/>
<evidence type="ECO:0000313" key="4">
    <source>
        <dbReference type="EMBL" id="RIT39816.1"/>
    </source>
</evidence>
<keyword evidence="3" id="KW-0012">Acyltransferase</keyword>